<comment type="caution">
    <text evidence="4">The sequence shown here is derived from an EMBL/GenBank/DDBJ whole genome shotgun (WGS) entry which is preliminary data.</text>
</comment>
<evidence type="ECO:0000256" key="3">
    <source>
        <dbReference type="ARBA" id="ARBA00024356"/>
    </source>
</evidence>
<keyword evidence="4" id="KW-0378">Hydrolase</keyword>
<protein>
    <submittedName>
        <fullName evidence="4">Glycosidase</fullName>
    </submittedName>
</protein>
<dbReference type="PANTHER" id="PTHR34106">
    <property type="entry name" value="GLYCOSIDASE"/>
    <property type="match status" value="1"/>
</dbReference>
<name>A0A255DES3_9MYCO</name>
<dbReference type="InterPro" id="IPR023296">
    <property type="entry name" value="Glyco_hydro_beta-prop_sf"/>
</dbReference>
<evidence type="ECO:0000313" key="5">
    <source>
        <dbReference type="Proteomes" id="UP000216063"/>
    </source>
</evidence>
<dbReference type="Gene3D" id="2.115.10.20">
    <property type="entry name" value="Glycosyl hydrolase domain, family 43"/>
    <property type="match status" value="1"/>
</dbReference>
<evidence type="ECO:0000313" key="4">
    <source>
        <dbReference type="EMBL" id="OYN77957.1"/>
    </source>
</evidence>
<dbReference type="RefSeq" id="WP_094481670.1">
    <property type="nucleotide sequence ID" value="NZ_NOZR01000014.1"/>
</dbReference>
<dbReference type="PANTHER" id="PTHR34106:SF4">
    <property type="entry name" value="BLL5143 PROTEIN"/>
    <property type="match status" value="1"/>
</dbReference>
<gene>
    <name evidence="4" type="ORF">CG716_17005</name>
</gene>
<dbReference type="Proteomes" id="UP000216063">
    <property type="component" value="Unassembled WGS sequence"/>
</dbReference>
<dbReference type="InterPro" id="IPR007184">
    <property type="entry name" value="Mannoside_phosphorylase"/>
</dbReference>
<dbReference type="CDD" id="cd18613">
    <property type="entry name" value="GH130"/>
    <property type="match status" value="1"/>
</dbReference>
<dbReference type="Pfam" id="PF04041">
    <property type="entry name" value="Glyco_hydro_130"/>
    <property type="match status" value="1"/>
</dbReference>
<organism evidence="4 5">
    <name type="scientific">Mycolicibacterium sphagni</name>
    <dbReference type="NCBI Taxonomy" id="1786"/>
    <lineage>
        <taxon>Bacteria</taxon>
        <taxon>Bacillati</taxon>
        <taxon>Actinomycetota</taxon>
        <taxon>Actinomycetes</taxon>
        <taxon>Mycobacteriales</taxon>
        <taxon>Mycobacteriaceae</taxon>
        <taxon>Mycolicibacterium</taxon>
    </lineage>
</organism>
<dbReference type="OrthoDB" id="9776657at2"/>
<comment type="similarity">
    <text evidence="3">Belongs to the glycosyl hydrolase 130 family.</text>
</comment>
<evidence type="ECO:0000256" key="2">
    <source>
        <dbReference type="ARBA" id="ARBA00022679"/>
    </source>
</evidence>
<keyword evidence="5" id="KW-1185">Reference proteome</keyword>
<dbReference type="AlphaFoldDB" id="A0A255DES3"/>
<keyword evidence="4" id="KW-0326">Glycosidase</keyword>
<accession>A0A255DES3</accession>
<keyword evidence="2" id="KW-0808">Transferase</keyword>
<dbReference type="EMBL" id="NOZR01000014">
    <property type="protein sequence ID" value="OYN77957.1"/>
    <property type="molecule type" value="Genomic_DNA"/>
</dbReference>
<reference evidence="4 5" key="1">
    <citation type="submission" date="2017-07" db="EMBL/GenBank/DDBJ databases">
        <title>The new phylogeny of genus Mycobacterium.</title>
        <authorList>
            <person name="Tortoli E."/>
            <person name="Trovato A."/>
            <person name="Cirillo D.M."/>
        </authorList>
    </citation>
    <scope>NUCLEOTIDE SEQUENCE [LARGE SCALE GENOMIC DNA]</scope>
    <source>
        <strain evidence="4 5">ATCC 33027</strain>
    </source>
</reference>
<proteinExistence type="inferred from homology"/>
<dbReference type="GO" id="GO:0016757">
    <property type="term" value="F:glycosyltransferase activity"/>
    <property type="evidence" value="ECO:0007669"/>
    <property type="project" value="UniProtKB-KW"/>
</dbReference>
<sequence length="500" mass="54079">MTSTRTDFVTRSAQRVAADSARVITRLFVPGQEGFELQESRAGVVLARILALADDDVQSSLDDVMTRFDSRHRDLAGTFRRHARELADRLDPDGEISDARMLLLGAAFTNEYAIEGAALCNPSIVAHHDQTGIPTGSLRFVLSVRGIGEGHRSSIGFRTGIVDATGRATIDDPSPFVTTGRIGPTLLDKAIFRGELDRHAHVGEATDYVLNALGDRFTRSDLDGRLNDLSANLNTRGHAQDAIALIRSIAGRSYSIEFSDQVPLSERVLWPAMAAEQAGIEDARFVRFVEADSSVTYYATYTAYDGSHISQQLLETKDFQSFTSSPLVGRAAANKGLALFPRRIRGKYVAMSRSDRETNTVAFADHLSVWPNASPCQQPTEVWEALQLGNCGPPIETDAGWLVLTHGVGPMRTYSIGAILLDLDDPTRVIGRLRRPLLTPTPDEQNGYVPNVVYSCGALAHADTLVLPYGIADGAIGIATVPLPELLDALGPSRSPAQAG</sequence>
<dbReference type="SUPFAM" id="SSF75005">
    <property type="entry name" value="Arabinanase/levansucrase/invertase"/>
    <property type="match status" value="1"/>
</dbReference>
<dbReference type="GO" id="GO:0016798">
    <property type="term" value="F:hydrolase activity, acting on glycosyl bonds"/>
    <property type="evidence" value="ECO:0007669"/>
    <property type="project" value="UniProtKB-KW"/>
</dbReference>
<keyword evidence="1" id="KW-0328">Glycosyltransferase</keyword>
<evidence type="ECO:0000256" key="1">
    <source>
        <dbReference type="ARBA" id="ARBA00022676"/>
    </source>
</evidence>